<dbReference type="Proteomes" id="UP000250321">
    <property type="component" value="Unassembled WGS sequence"/>
</dbReference>
<organism evidence="2 3">
    <name type="scientific">Prunus yedoensis var. nudiflora</name>
    <dbReference type="NCBI Taxonomy" id="2094558"/>
    <lineage>
        <taxon>Eukaryota</taxon>
        <taxon>Viridiplantae</taxon>
        <taxon>Streptophyta</taxon>
        <taxon>Embryophyta</taxon>
        <taxon>Tracheophyta</taxon>
        <taxon>Spermatophyta</taxon>
        <taxon>Magnoliopsida</taxon>
        <taxon>eudicotyledons</taxon>
        <taxon>Gunneridae</taxon>
        <taxon>Pentapetalae</taxon>
        <taxon>rosids</taxon>
        <taxon>fabids</taxon>
        <taxon>Rosales</taxon>
        <taxon>Rosaceae</taxon>
        <taxon>Amygdaloideae</taxon>
        <taxon>Amygdaleae</taxon>
        <taxon>Prunus</taxon>
    </lineage>
</organism>
<name>A0A314ZM36_PRUYE</name>
<proteinExistence type="predicted"/>
<accession>A0A314ZM36</accession>
<reference evidence="2 3" key="1">
    <citation type="submission" date="2018-02" db="EMBL/GenBank/DDBJ databases">
        <title>Draft genome of wild Prunus yedoensis var. nudiflora.</title>
        <authorList>
            <person name="Baek S."/>
            <person name="Kim J.-H."/>
            <person name="Choi K."/>
            <person name="Kim G.-B."/>
            <person name="Cho A."/>
            <person name="Jang H."/>
            <person name="Shin C.-H."/>
            <person name="Yu H.-J."/>
            <person name="Mun J.-H."/>
        </authorList>
    </citation>
    <scope>NUCLEOTIDE SEQUENCE [LARGE SCALE GENOMIC DNA]</scope>
    <source>
        <strain evidence="3">cv. Jeju island</strain>
        <tissue evidence="2">Leaf</tissue>
    </source>
</reference>
<dbReference type="AlphaFoldDB" id="A0A314ZM36"/>
<keyword evidence="3" id="KW-1185">Reference proteome</keyword>
<evidence type="ECO:0000313" key="2">
    <source>
        <dbReference type="EMBL" id="PQQ20379.1"/>
    </source>
</evidence>
<sequence length="130" mass="15316">MMFLTQGQLMKDIGDMRAKYTLLKPKRVTGGEDHWRSEVLHWTEDQLTVRDHGDKLYSKKGSVSYQKYVRNETFHVKYGSSHDAMHIDDMLPEQHRLKMMRKRSSAKCMNRSSMMGKHEQTIRGAEIRLT</sequence>
<dbReference type="STRING" id="2094558.A0A314ZM36"/>
<feature type="compositionally biased region" description="Basic and acidic residues" evidence="1">
    <location>
        <begin position="116"/>
        <end position="130"/>
    </location>
</feature>
<gene>
    <name evidence="2" type="ORF">Pyn_32660</name>
</gene>
<evidence type="ECO:0000313" key="3">
    <source>
        <dbReference type="Proteomes" id="UP000250321"/>
    </source>
</evidence>
<evidence type="ECO:0000256" key="1">
    <source>
        <dbReference type="SAM" id="MobiDB-lite"/>
    </source>
</evidence>
<protein>
    <submittedName>
        <fullName evidence="2">FIP1[V]-like protein</fullName>
    </submittedName>
</protein>
<dbReference type="EMBL" id="PJQY01000036">
    <property type="protein sequence ID" value="PQQ20379.1"/>
    <property type="molecule type" value="Genomic_DNA"/>
</dbReference>
<comment type="caution">
    <text evidence="2">The sequence shown here is derived from an EMBL/GenBank/DDBJ whole genome shotgun (WGS) entry which is preliminary data.</text>
</comment>
<feature type="region of interest" description="Disordered" evidence="1">
    <location>
        <begin position="106"/>
        <end position="130"/>
    </location>
</feature>